<evidence type="ECO:0000256" key="7">
    <source>
        <dbReference type="ARBA" id="ARBA00022927"/>
    </source>
</evidence>
<feature type="domain" description="Coatomer subunit gamma C-terminal" evidence="14">
    <location>
        <begin position="836"/>
        <end position="947"/>
    </location>
</feature>
<dbReference type="Gene3D" id="1.25.10.10">
    <property type="entry name" value="Leucine-rich Repeat Variant"/>
    <property type="match status" value="2"/>
</dbReference>
<evidence type="ECO:0000313" key="15">
    <source>
        <dbReference type="EMBL" id="KAL3780667.1"/>
    </source>
</evidence>
<dbReference type="InterPro" id="IPR037067">
    <property type="entry name" value="Coatomer_gsu_app_sf"/>
</dbReference>
<keyword evidence="10 11" id="KW-0968">Cytoplasmic vesicle</keyword>
<organism evidence="15 16">
    <name type="scientific">Stephanodiscus triporus</name>
    <dbReference type="NCBI Taxonomy" id="2934178"/>
    <lineage>
        <taxon>Eukaryota</taxon>
        <taxon>Sar</taxon>
        <taxon>Stramenopiles</taxon>
        <taxon>Ochrophyta</taxon>
        <taxon>Bacillariophyta</taxon>
        <taxon>Coscinodiscophyceae</taxon>
        <taxon>Thalassiosirophycidae</taxon>
        <taxon>Stephanodiscales</taxon>
        <taxon>Stephanodiscaceae</taxon>
        <taxon>Stephanodiscus</taxon>
    </lineage>
</organism>
<dbReference type="InterPro" id="IPR013041">
    <property type="entry name" value="Clathrin_app_Ig-like_sf"/>
</dbReference>
<evidence type="ECO:0000256" key="10">
    <source>
        <dbReference type="ARBA" id="ARBA00023329"/>
    </source>
</evidence>
<evidence type="ECO:0000256" key="6">
    <source>
        <dbReference type="ARBA" id="ARBA00022892"/>
    </source>
</evidence>
<evidence type="ECO:0000256" key="8">
    <source>
        <dbReference type="ARBA" id="ARBA00023034"/>
    </source>
</evidence>
<keyword evidence="8 11" id="KW-0333">Golgi apparatus</keyword>
<feature type="domain" description="Clathrin/coatomer adaptor adaptin-like N-terminal" evidence="12">
    <location>
        <begin position="38"/>
        <end position="591"/>
    </location>
</feature>
<comment type="similarity">
    <text evidence="2 11">Belongs to the COPG family.</text>
</comment>
<evidence type="ECO:0000256" key="5">
    <source>
        <dbReference type="ARBA" id="ARBA00022737"/>
    </source>
</evidence>
<dbReference type="SUPFAM" id="SSF55711">
    <property type="entry name" value="Subdomain of clathrin and coatomer appendage domain"/>
    <property type="match status" value="1"/>
</dbReference>
<dbReference type="InterPro" id="IPR012295">
    <property type="entry name" value="TBP_dom_sf"/>
</dbReference>
<dbReference type="GO" id="GO:0015031">
    <property type="term" value="P:protein transport"/>
    <property type="evidence" value="ECO:0007669"/>
    <property type="project" value="UniProtKB-KW"/>
</dbReference>
<dbReference type="InterPro" id="IPR013040">
    <property type="entry name" value="Coatomer_gsu_app_Ig-like_dom"/>
</dbReference>
<dbReference type="SUPFAM" id="SSF49348">
    <property type="entry name" value="Clathrin adaptor appendage domain"/>
    <property type="match status" value="1"/>
</dbReference>
<keyword evidence="7 11" id="KW-0653">Protein transport</keyword>
<dbReference type="PANTHER" id="PTHR10261:SF0">
    <property type="entry name" value="COATOMER SUBUNIT GAMMA-2"/>
    <property type="match status" value="1"/>
</dbReference>
<keyword evidence="5" id="KW-0677">Repeat</keyword>
<accession>A0ABD3NZA5</accession>
<dbReference type="GO" id="GO:0016192">
    <property type="term" value="P:vesicle-mediated transport"/>
    <property type="evidence" value="ECO:0007669"/>
    <property type="project" value="UniProtKB-KW"/>
</dbReference>
<evidence type="ECO:0000256" key="4">
    <source>
        <dbReference type="ARBA" id="ARBA00022490"/>
    </source>
</evidence>
<dbReference type="Proteomes" id="UP001530315">
    <property type="component" value="Unassembled WGS sequence"/>
</dbReference>
<dbReference type="InterPro" id="IPR016024">
    <property type="entry name" value="ARM-type_fold"/>
</dbReference>
<comment type="function">
    <text evidence="11">The coatomer is a cytosolic protein complex that binds to dilysine motifs and reversibly associates with Golgi non-clathrin-coated vesicles, which further mediate biosynthetic protein transport from the ER, via the Golgi up to the trans Golgi network. Coatomer complex is required for budding from Golgi membranes, and is essential for the retrograde Golgi-to-ER transport of dilysine-tagged proteins.</text>
</comment>
<evidence type="ECO:0000256" key="11">
    <source>
        <dbReference type="PIRNR" id="PIRNR037093"/>
    </source>
</evidence>
<evidence type="ECO:0000256" key="9">
    <source>
        <dbReference type="ARBA" id="ARBA00023136"/>
    </source>
</evidence>
<name>A0ABD3NZA5_9STRA</name>
<keyword evidence="3 11" id="KW-0813">Transport</keyword>
<proteinExistence type="inferred from homology"/>
<dbReference type="GO" id="GO:0000139">
    <property type="term" value="C:Golgi membrane"/>
    <property type="evidence" value="ECO:0007669"/>
    <property type="project" value="UniProtKB-SubCell"/>
</dbReference>
<dbReference type="AlphaFoldDB" id="A0ABD3NZA5"/>
<dbReference type="PANTHER" id="PTHR10261">
    <property type="entry name" value="COATOMER SUBUNIT GAMMA"/>
    <property type="match status" value="1"/>
</dbReference>
<dbReference type="InterPro" id="IPR032154">
    <property type="entry name" value="Coatomer_g_Cpla"/>
</dbReference>
<evidence type="ECO:0000259" key="13">
    <source>
        <dbReference type="Pfam" id="PF08752"/>
    </source>
</evidence>
<evidence type="ECO:0000256" key="3">
    <source>
        <dbReference type="ARBA" id="ARBA00022448"/>
    </source>
</evidence>
<evidence type="ECO:0000259" key="12">
    <source>
        <dbReference type="Pfam" id="PF01602"/>
    </source>
</evidence>
<protein>
    <recommendedName>
        <fullName evidence="11">Coatomer subunit gamma</fullName>
    </recommendedName>
</protein>
<feature type="domain" description="Coatomer gamma subunit appendage Ig-like subdomain" evidence="13">
    <location>
        <begin position="691"/>
        <end position="834"/>
    </location>
</feature>
<dbReference type="SUPFAM" id="SSF48371">
    <property type="entry name" value="ARM repeat"/>
    <property type="match status" value="1"/>
</dbReference>
<gene>
    <name evidence="15" type="ORF">ACHAW5_001867</name>
</gene>
<dbReference type="Pfam" id="PF08752">
    <property type="entry name" value="COP-gamma_platf"/>
    <property type="match status" value="1"/>
</dbReference>
<dbReference type="InterPro" id="IPR002553">
    <property type="entry name" value="Clathrin/coatomer_adapt-like_N"/>
</dbReference>
<comment type="subcellular location">
    <subcellularLocation>
        <location evidence="11">Cytoplasm</location>
    </subcellularLocation>
    <subcellularLocation>
        <location evidence="1 11">Golgi apparatus membrane</location>
        <topology evidence="1 11">Peripheral membrane protein</topology>
        <orientation evidence="1 11">Cytoplasmic side</orientation>
    </subcellularLocation>
    <subcellularLocation>
        <location evidence="11">Cytoplasmic vesicle</location>
        <location evidence="11">COPI-coated vesicle membrane</location>
        <topology evidence="11">Peripheral membrane protein</topology>
        <orientation evidence="11">Cytoplasmic side</orientation>
    </subcellularLocation>
</comment>
<evidence type="ECO:0000256" key="2">
    <source>
        <dbReference type="ARBA" id="ARBA00010720"/>
    </source>
</evidence>
<comment type="subunit">
    <text evidence="11">Oligomeric complex.</text>
</comment>
<dbReference type="Gene3D" id="2.60.40.1480">
    <property type="entry name" value="Coatomer, gamma subunit, appendage domain"/>
    <property type="match status" value="1"/>
</dbReference>
<dbReference type="EMBL" id="JALLAZ020001103">
    <property type="protein sequence ID" value="KAL3780667.1"/>
    <property type="molecule type" value="Genomic_DNA"/>
</dbReference>
<dbReference type="Gene3D" id="3.30.310.10">
    <property type="entry name" value="TATA-Binding Protein"/>
    <property type="match status" value="1"/>
</dbReference>
<keyword evidence="4 11" id="KW-0963">Cytoplasm</keyword>
<evidence type="ECO:0000313" key="16">
    <source>
        <dbReference type="Proteomes" id="UP001530315"/>
    </source>
</evidence>
<dbReference type="InterPro" id="IPR009028">
    <property type="entry name" value="Coatomer/calthrin_app_sub_C"/>
</dbReference>
<keyword evidence="6 11" id="KW-0931">ER-Golgi transport</keyword>
<keyword evidence="16" id="KW-1185">Reference proteome</keyword>
<dbReference type="Pfam" id="PF16381">
    <property type="entry name" value="Coatomer_g_Cpla"/>
    <property type="match status" value="1"/>
</dbReference>
<dbReference type="InterPro" id="IPR017106">
    <property type="entry name" value="Coatomer_gsu"/>
</dbReference>
<sequence>MDQFIKEVGGLMAPTEEEEKAVHPYEHLVKAKVLQDARIFHDSILVREQPRKCSKVLCQILYLQNSPGSTQNSPSSRLSKAEATDLFFASTKLFVCTEDASLRRLVYLFIKEIQPLCDPSDVIIVTSCLTRDMTSSVGLYRANAIRVLVNIIDSAMLGSIERYIKQAIVDNDTQVRNAALVAASHLFLQSNDNATIVRRWVGEVQEVLEIKRSTRRDSRSANNTNEMVQANAMRLLCQMKGHDRLGMAKLLQKYSGLAGSRIQSPLAVVILIRLCGKLLLDEMRTIGHNGGNDAEDVRGASSLSSLCFDFLESSLSHSNKMLSYEAARTICSLPNLGTLNLSRVMECLRDMLFSDKTIVKFAAVRTLSNVSQARAVALCNEGLEQCASDDDTHIATLAVTTLLKTGGEATIDKILGNLSSLLDRIEEEFKISLLQSLEELCLKYPHKHDAIVSILSNLLREEGGFDFKHSIVNCIVSLTRRVPESTERSLLHLCKFIEDCEYSMLSTKTMHIIADIGPTTTAPSRYIRFICNRVILENATIRAAAVAALAKFAACCPSLRQSVLTILRRCLNDEDDETRDRASVAVSVLKEAMALNPYVAPDAEEYYGLTMESPPSEGDLASMIYLQPLPMSFKSLEQSVKAYASTPGAIESADPITFSSLPFVEEMHFDGGLTTEITFASKPNSDVRDPAAAIYALPELADFGRVFRSSIATSLTEEETEYVVRCVKHILDQHVILEFIVRNTVEEIRIQNLTVELEGDSDAFEVIGNVPAGKAECDETVSTFTVLKRRADSYEPTCFACQLNFTAIGIFPDSGEQLGEEYAEEYPLESLAITPSDFMGAMMVPDFRQAWNGADVGNEALGAFTVQAKTLDAVIELLGMTPCDGTGWPPADSSNSKSHTLHLSGMFLGGHVVLARAQLTIRKDGNLLKIAIRSDKKNISEAVMSCIHS</sequence>
<comment type="caution">
    <text evidence="15">The sequence shown here is derived from an EMBL/GenBank/DDBJ whole genome shotgun (WGS) entry which is preliminary data.</text>
</comment>
<keyword evidence="9 11" id="KW-0472">Membrane</keyword>
<dbReference type="GO" id="GO:0030663">
    <property type="term" value="C:COPI-coated vesicle membrane"/>
    <property type="evidence" value="ECO:0007669"/>
    <property type="project" value="UniProtKB-SubCell"/>
</dbReference>
<dbReference type="InterPro" id="IPR011989">
    <property type="entry name" value="ARM-like"/>
</dbReference>
<dbReference type="PIRSF" id="PIRSF037093">
    <property type="entry name" value="Coatomer_gamma_subunit"/>
    <property type="match status" value="1"/>
</dbReference>
<reference evidence="15 16" key="1">
    <citation type="submission" date="2024-10" db="EMBL/GenBank/DDBJ databases">
        <title>Updated reference genomes for cyclostephanoid diatoms.</title>
        <authorList>
            <person name="Roberts W.R."/>
            <person name="Alverson A.J."/>
        </authorList>
    </citation>
    <scope>NUCLEOTIDE SEQUENCE [LARGE SCALE GENOMIC DNA]</scope>
    <source>
        <strain evidence="15 16">AJA276-08</strain>
    </source>
</reference>
<evidence type="ECO:0000256" key="1">
    <source>
        <dbReference type="ARBA" id="ARBA00004255"/>
    </source>
</evidence>
<evidence type="ECO:0000259" key="14">
    <source>
        <dbReference type="Pfam" id="PF16381"/>
    </source>
</evidence>
<dbReference type="Pfam" id="PF01602">
    <property type="entry name" value="Adaptin_N"/>
    <property type="match status" value="1"/>
</dbReference>